<evidence type="ECO:0000256" key="2">
    <source>
        <dbReference type="ARBA" id="ARBA00023043"/>
    </source>
</evidence>
<dbReference type="OrthoDB" id="20872at2759"/>
<dbReference type="AlphaFoldDB" id="A0A0L0DV21"/>
<name>A0A0L0DV21_THETB</name>
<feature type="repeat" description="ANK" evidence="3">
    <location>
        <begin position="231"/>
        <end position="263"/>
    </location>
</feature>
<evidence type="ECO:0000313" key="5">
    <source>
        <dbReference type="Proteomes" id="UP000054408"/>
    </source>
</evidence>
<dbReference type="Pfam" id="PF12796">
    <property type="entry name" value="Ank_2"/>
    <property type="match status" value="2"/>
</dbReference>
<evidence type="ECO:0000256" key="3">
    <source>
        <dbReference type="PROSITE-ProRule" id="PRU00023"/>
    </source>
</evidence>
<evidence type="ECO:0000313" key="4">
    <source>
        <dbReference type="EMBL" id="KNC55378.1"/>
    </source>
</evidence>
<accession>A0A0L0DV21</accession>
<dbReference type="RefSeq" id="XP_013753012.1">
    <property type="nucleotide sequence ID" value="XM_013897558.1"/>
</dbReference>
<dbReference type="InterPro" id="IPR002110">
    <property type="entry name" value="Ankyrin_rpt"/>
</dbReference>
<keyword evidence="2 3" id="KW-0040">ANK repeat</keyword>
<dbReference type="SUPFAM" id="SSF48403">
    <property type="entry name" value="Ankyrin repeat"/>
    <property type="match status" value="1"/>
</dbReference>
<gene>
    <name evidence="4" type="ORF">AMSG_11034</name>
</gene>
<dbReference type="SMART" id="SM00248">
    <property type="entry name" value="ANK"/>
    <property type="match status" value="5"/>
</dbReference>
<dbReference type="STRING" id="461836.A0A0L0DV21"/>
<dbReference type="GeneID" id="25569108"/>
<dbReference type="Proteomes" id="UP000054408">
    <property type="component" value="Unassembled WGS sequence"/>
</dbReference>
<evidence type="ECO:0000256" key="1">
    <source>
        <dbReference type="ARBA" id="ARBA00022737"/>
    </source>
</evidence>
<feature type="repeat" description="ANK" evidence="3">
    <location>
        <begin position="195"/>
        <end position="216"/>
    </location>
</feature>
<dbReference type="PROSITE" id="PS50297">
    <property type="entry name" value="ANK_REP_REGION"/>
    <property type="match status" value="2"/>
</dbReference>
<dbReference type="PANTHER" id="PTHR24198:SF165">
    <property type="entry name" value="ANKYRIN REPEAT-CONTAINING PROTEIN-RELATED"/>
    <property type="match status" value="1"/>
</dbReference>
<dbReference type="Gene3D" id="1.25.40.20">
    <property type="entry name" value="Ankyrin repeat-containing domain"/>
    <property type="match status" value="2"/>
</dbReference>
<organism evidence="4 5">
    <name type="scientific">Thecamonas trahens ATCC 50062</name>
    <dbReference type="NCBI Taxonomy" id="461836"/>
    <lineage>
        <taxon>Eukaryota</taxon>
        <taxon>Apusozoa</taxon>
        <taxon>Apusomonadida</taxon>
        <taxon>Apusomonadidae</taxon>
        <taxon>Thecamonas</taxon>
    </lineage>
</organism>
<dbReference type="PANTHER" id="PTHR24198">
    <property type="entry name" value="ANKYRIN REPEAT AND PROTEIN KINASE DOMAIN-CONTAINING PROTEIN"/>
    <property type="match status" value="1"/>
</dbReference>
<proteinExistence type="predicted"/>
<dbReference type="eggNOG" id="KOG4177">
    <property type="taxonomic scope" value="Eukaryota"/>
</dbReference>
<dbReference type="Pfam" id="PF00023">
    <property type="entry name" value="Ank"/>
    <property type="match status" value="1"/>
</dbReference>
<dbReference type="PROSITE" id="PS50088">
    <property type="entry name" value="ANK_REPEAT"/>
    <property type="match status" value="2"/>
</dbReference>
<keyword evidence="1" id="KW-0677">Repeat</keyword>
<protein>
    <submittedName>
        <fullName evidence="4">Ankyrin domain-containing protein</fullName>
    </submittedName>
</protein>
<dbReference type="InterPro" id="IPR036770">
    <property type="entry name" value="Ankyrin_rpt-contain_sf"/>
</dbReference>
<dbReference type="EMBL" id="GL349500">
    <property type="protein sequence ID" value="KNC55378.1"/>
    <property type="molecule type" value="Genomic_DNA"/>
</dbReference>
<sequence>MALAGIIDGATTTGRGVDDGWVKCPVCVAERDRRFAANQAARKLIVVPGPRPMWRKRFARGRGLRAHLETFHRPGQGHWASSTVDGQSGVDAALIEAEKEKIHAGIDRNGLVFDPHRGLHPGLLAAAAGDLSAVRTLIAQGWDWTTQGLDKHGSTAAEWAAGNGHVDVLDELINRGPGAIDTSALAARDTGGTRGGRTVLHWAARNGQTAVVSYLLADRFSGLLVDVPTGDGTTPLHLALYGAHFDAAQALLDAGADLARINDWGCAAAHWASMCTAKSVRATPPGASAAPADNDSDDGDLALACLQWVIDAAGSPHAAATLMTARQKTGRTPMHKAAQRGNTAACLFLLDSYGHKAVAGPDDQGNVPSDVAAEMGHPALAELLRSRHA</sequence>
<reference evidence="4 5" key="1">
    <citation type="submission" date="2010-05" db="EMBL/GenBank/DDBJ databases">
        <title>The Genome Sequence of Thecamonas trahens ATCC 50062.</title>
        <authorList>
            <consortium name="The Broad Institute Genome Sequencing Platform"/>
            <person name="Russ C."/>
            <person name="Cuomo C."/>
            <person name="Shea T."/>
            <person name="Young S.K."/>
            <person name="Zeng Q."/>
            <person name="Koehrsen M."/>
            <person name="Haas B."/>
            <person name="Borodovsky M."/>
            <person name="Guigo R."/>
            <person name="Alvarado L."/>
            <person name="Berlin A."/>
            <person name="Bochicchio J."/>
            <person name="Borenstein D."/>
            <person name="Chapman S."/>
            <person name="Chen Z."/>
            <person name="Freedman E."/>
            <person name="Gellesch M."/>
            <person name="Goldberg J."/>
            <person name="Griggs A."/>
            <person name="Gujja S."/>
            <person name="Heilman E."/>
            <person name="Heiman D."/>
            <person name="Hepburn T."/>
            <person name="Howarth C."/>
            <person name="Jen D."/>
            <person name="Larson L."/>
            <person name="Mehta T."/>
            <person name="Park D."/>
            <person name="Pearson M."/>
            <person name="Roberts A."/>
            <person name="Saif S."/>
            <person name="Shenoy N."/>
            <person name="Sisk P."/>
            <person name="Stolte C."/>
            <person name="Sykes S."/>
            <person name="Thomson T."/>
            <person name="Walk T."/>
            <person name="White J."/>
            <person name="Yandava C."/>
            <person name="Burger G."/>
            <person name="Gray M.W."/>
            <person name="Holland P.W.H."/>
            <person name="King N."/>
            <person name="Lang F.B.F."/>
            <person name="Roger A.J."/>
            <person name="Ruiz-Trillo I."/>
            <person name="Lander E."/>
            <person name="Nusbaum C."/>
        </authorList>
    </citation>
    <scope>NUCLEOTIDE SEQUENCE [LARGE SCALE GENOMIC DNA]</scope>
    <source>
        <strain evidence="4 5">ATCC 50062</strain>
    </source>
</reference>
<keyword evidence="5" id="KW-1185">Reference proteome</keyword>